<dbReference type="EC" id="3.5.1.88" evidence="2"/>
<feature type="binding site" evidence="2">
    <location>
        <position position="140"/>
    </location>
    <ligand>
        <name>Fe cation</name>
        <dbReference type="ChEBI" id="CHEBI:24875"/>
    </ligand>
</feature>
<dbReference type="PANTHER" id="PTHR10458:SF22">
    <property type="entry name" value="PEPTIDE DEFORMYLASE"/>
    <property type="match status" value="1"/>
</dbReference>
<dbReference type="HAMAP" id="MF_00163">
    <property type="entry name" value="Pep_deformylase"/>
    <property type="match status" value="1"/>
</dbReference>
<dbReference type="CDD" id="cd00487">
    <property type="entry name" value="Pep_deformylase"/>
    <property type="match status" value="1"/>
</dbReference>
<feature type="binding site" evidence="2">
    <location>
        <position position="98"/>
    </location>
    <ligand>
        <name>Fe cation</name>
        <dbReference type="ChEBI" id="CHEBI:24875"/>
    </ligand>
</feature>
<dbReference type="EMBL" id="DTGT01000114">
    <property type="protein sequence ID" value="HGH60371.1"/>
    <property type="molecule type" value="Genomic_DNA"/>
</dbReference>
<proteinExistence type="inferred from homology"/>
<comment type="function">
    <text evidence="2">Removes the formyl group from the N-terminal Met of newly synthesized proteins. Requires at least a dipeptide for an efficient rate of reaction. N-terminal L-methionine is a prerequisite for activity but the enzyme has broad specificity at other positions.</text>
</comment>
<keyword evidence="2" id="KW-0408">Iron</keyword>
<dbReference type="Pfam" id="PF01327">
    <property type="entry name" value="Pep_deformylase"/>
    <property type="match status" value="1"/>
</dbReference>
<comment type="caution">
    <text evidence="3">The sequence shown here is derived from an EMBL/GenBank/DDBJ whole genome shotgun (WGS) entry which is preliminary data.</text>
</comment>
<protein>
    <recommendedName>
        <fullName evidence="2">Peptide deformylase</fullName>
        <shortName evidence="2">PDF</shortName>
        <ecNumber evidence="2">3.5.1.88</ecNumber>
    </recommendedName>
    <alternativeName>
        <fullName evidence="2">Polypeptide deformylase</fullName>
    </alternativeName>
</protein>
<dbReference type="InterPro" id="IPR023635">
    <property type="entry name" value="Peptide_deformylase"/>
</dbReference>
<dbReference type="NCBIfam" id="TIGR00079">
    <property type="entry name" value="pept_deformyl"/>
    <property type="match status" value="1"/>
</dbReference>
<reference evidence="3" key="1">
    <citation type="journal article" date="2020" name="mSystems">
        <title>Genome- and Community-Level Interaction Insights into Carbon Utilization and Element Cycling Functions of Hydrothermarchaeota in Hydrothermal Sediment.</title>
        <authorList>
            <person name="Zhou Z."/>
            <person name="Liu Y."/>
            <person name="Xu W."/>
            <person name="Pan J."/>
            <person name="Luo Z.H."/>
            <person name="Li M."/>
        </authorList>
    </citation>
    <scope>NUCLEOTIDE SEQUENCE [LARGE SCALE GENOMIC DNA]</scope>
    <source>
        <strain evidence="3">SpSt-769</strain>
    </source>
</reference>
<dbReference type="PIRSF" id="PIRSF004749">
    <property type="entry name" value="Pep_def"/>
    <property type="match status" value="1"/>
</dbReference>
<evidence type="ECO:0000256" key="2">
    <source>
        <dbReference type="HAMAP-Rule" id="MF_00163"/>
    </source>
</evidence>
<accession>A0A7C4ESU4</accession>
<comment type="catalytic activity">
    <reaction evidence="2">
        <text>N-terminal N-formyl-L-methionyl-[peptide] + H2O = N-terminal L-methionyl-[peptide] + formate</text>
        <dbReference type="Rhea" id="RHEA:24420"/>
        <dbReference type="Rhea" id="RHEA-COMP:10639"/>
        <dbReference type="Rhea" id="RHEA-COMP:10640"/>
        <dbReference type="ChEBI" id="CHEBI:15377"/>
        <dbReference type="ChEBI" id="CHEBI:15740"/>
        <dbReference type="ChEBI" id="CHEBI:49298"/>
        <dbReference type="ChEBI" id="CHEBI:64731"/>
        <dbReference type="EC" id="3.5.1.88"/>
    </reaction>
</comment>
<dbReference type="PRINTS" id="PR01576">
    <property type="entry name" value="PDEFORMYLASE"/>
</dbReference>
<keyword evidence="2 3" id="KW-0378">Hydrolase</keyword>
<dbReference type="AlphaFoldDB" id="A0A7C4ESU4"/>
<dbReference type="PANTHER" id="PTHR10458">
    <property type="entry name" value="PEPTIDE DEFORMYLASE"/>
    <property type="match status" value="1"/>
</dbReference>
<dbReference type="NCBIfam" id="NF001159">
    <property type="entry name" value="PRK00150.1-3"/>
    <property type="match status" value="1"/>
</dbReference>
<evidence type="ECO:0000256" key="1">
    <source>
        <dbReference type="ARBA" id="ARBA00010759"/>
    </source>
</evidence>
<organism evidence="3">
    <name type="scientific">Desulfomonile tiedjei</name>
    <dbReference type="NCBI Taxonomy" id="2358"/>
    <lineage>
        <taxon>Bacteria</taxon>
        <taxon>Pseudomonadati</taxon>
        <taxon>Thermodesulfobacteriota</taxon>
        <taxon>Desulfomonilia</taxon>
        <taxon>Desulfomonilales</taxon>
        <taxon>Desulfomonilaceae</taxon>
        <taxon>Desulfomonile</taxon>
    </lineage>
</organism>
<dbReference type="GO" id="GO:0042586">
    <property type="term" value="F:peptide deformylase activity"/>
    <property type="evidence" value="ECO:0007669"/>
    <property type="project" value="UniProtKB-UniRule"/>
</dbReference>
<keyword evidence="2" id="KW-0479">Metal-binding</keyword>
<gene>
    <name evidence="2 3" type="primary">def</name>
    <name evidence="3" type="ORF">ENV54_03615</name>
</gene>
<feature type="active site" evidence="2">
    <location>
        <position position="141"/>
    </location>
</feature>
<dbReference type="GO" id="GO:0046872">
    <property type="term" value="F:metal ion binding"/>
    <property type="evidence" value="ECO:0007669"/>
    <property type="project" value="UniProtKB-KW"/>
</dbReference>
<dbReference type="Gene3D" id="3.90.45.10">
    <property type="entry name" value="Peptide deformylase"/>
    <property type="match status" value="1"/>
</dbReference>
<sequence length="174" mass="19410">MAILPIVVVPDEALKKKAEDITNIDDRIRSLAKDMADTMYHAPGIGLAANQVGKLVKLIVFDIVYPYAEPHEKKKNPICILNPRITAAEGSCSKEEGCLSVPEFGLEVRRAERVQVVGIDLDGNPIKMDAEGLLARVLQHEIDHLNGATILDHASPLKRNLYKRRLKKKQRKDE</sequence>
<comment type="similarity">
    <text evidence="1 2">Belongs to the polypeptide deformylase family.</text>
</comment>
<dbReference type="InterPro" id="IPR036821">
    <property type="entry name" value="Peptide_deformylase_sf"/>
</dbReference>
<keyword evidence="2" id="KW-0648">Protein biosynthesis</keyword>
<evidence type="ECO:0000313" key="3">
    <source>
        <dbReference type="EMBL" id="HGH60371.1"/>
    </source>
</evidence>
<dbReference type="SUPFAM" id="SSF56420">
    <property type="entry name" value="Peptide deformylase"/>
    <property type="match status" value="1"/>
</dbReference>
<feature type="binding site" evidence="2">
    <location>
        <position position="144"/>
    </location>
    <ligand>
        <name>Fe cation</name>
        <dbReference type="ChEBI" id="CHEBI:24875"/>
    </ligand>
</feature>
<comment type="cofactor">
    <cofactor evidence="2">
        <name>Fe(2+)</name>
        <dbReference type="ChEBI" id="CHEBI:29033"/>
    </cofactor>
    <text evidence="2">Binds 1 Fe(2+) ion.</text>
</comment>
<name>A0A7C4ESU4_9BACT</name>
<dbReference type="GO" id="GO:0006412">
    <property type="term" value="P:translation"/>
    <property type="evidence" value="ECO:0007669"/>
    <property type="project" value="UniProtKB-UniRule"/>
</dbReference>